<dbReference type="AlphaFoldDB" id="A0A915Q7M9"/>
<feature type="compositionally biased region" description="Basic and acidic residues" evidence="1">
    <location>
        <begin position="63"/>
        <end position="75"/>
    </location>
</feature>
<feature type="compositionally biased region" description="Gly residues" evidence="1">
    <location>
        <begin position="44"/>
        <end position="55"/>
    </location>
</feature>
<evidence type="ECO:0000256" key="1">
    <source>
        <dbReference type="SAM" id="MobiDB-lite"/>
    </source>
</evidence>
<organism evidence="2 3">
    <name type="scientific">Setaria digitata</name>
    <dbReference type="NCBI Taxonomy" id="48799"/>
    <lineage>
        <taxon>Eukaryota</taxon>
        <taxon>Metazoa</taxon>
        <taxon>Ecdysozoa</taxon>
        <taxon>Nematoda</taxon>
        <taxon>Chromadorea</taxon>
        <taxon>Rhabditida</taxon>
        <taxon>Spirurina</taxon>
        <taxon>Spiruromorpha</taxon>
        <taxon>Filarioidea</taxon>
        <taxon>Setariidae</taxon>
        <taxon>Setaria</taxon>
    </lineage>
</organism>
<keyword evidence="2" id="KW-1185">Reference proteome</keyword>
<proteinExistence type="predicted"/>
<sequence>MSVTGSGRGTMRKEYWKVACPCDDCLSNTLFADVSGSGWGGRWLNSAGGGGGQQGGRRRRRGWREAGEAEGDLEKSIQTSSDMCYLENAREDEREEGEEESERKREGIYYWIEDDDDDDDSNGNDDVLIQWFNASDYDSHDTNMTTTINAGMLHLIE</sequence>
<evidence type="ECO:0000313" key="2">
    <source>
        <dbReference type="Proteomes" id="UP000887581"/>
    </source>
</evidence>
<dbReference type="WBParaSite" id="sdigi.contig86.g3976.t1">
    <property type="protein sequence ID" value="sdigi.contig86.g3976.t1"/>
    <property type="gene ID" value="sdigi.contig86.g3976"/>
</dbReference>
<reference evidence="3" key="1">
    <citation type="submission" date="2022-11" db="UniProtKB">
        <authorList>
            <consortium name="WormBaseParasite"/>
        </authorList>
    </citation>
    <scope>IDENTIFICATION</scope>
</reference>
<dbReference type="Proteomes" id="UP000887581">
    <property type="component" value="Unplaced"/>
</dbReference>
<protein>
    <submittedName>
        <fullName evidence="3">Transposase-associated domain-containing protein</fullName>
    </submittedName>
</protein>
<feature type="region of interest" description="Disordered" evidence="1">
    <location>
        <begin position="44"/>
        <end position="108"/>
    </location>
</feature>
<accession>A0A915Q7M9</accession>
<evidence type="ECO:0000313" key="3">
    <source>
        <dbReference type="WBParaSite" id="sdigi.contig86.g3976.t1"/>
    </source>
</evidence>
<name>A0A915Q7M9_9BILA</name>